<sequence>ADVKGSRLTFDYVVTNKRTGNVIVKGLTRMCCVNERMKPRRIPEEILEKIV</sequence>
<accession>A0A3B1BPR5</accession>
<reference evidence="1" key="1">
    <citation type="submission" date="2018-06" db="EMBL/GenBank/DDBJ databases">
        <authorList>
            <person name="Zhirakovskaya E."/>
        </authorList>
    </citation>
    <scope>NUCLEOTIDE SEQUENCE</scope>
</reference>
<protein>
    <recommendedName>
        <fullName evidence="2">4-hydroxybenzoyl-CoA thioesterase family active site</fullName>
    </recommendedName>
</protein>
<feature type="non-terminal residue" evidence="1">
    <location>
        <position position="1"/>
    </location>
</feature>
<dbReference type="SUPFAM" id="SSF54637">
    <property type="entry name" value="Thioesterase/thiol ester dehydrase-isomerase"/>
    <property type="match status" value="1"/>
</dbReference>
<proteinExistence type="predicted"/>
<dbReference type="EMBL" id="UOGB01000176">
    <property type="protein sequence ID" value="VAX20326.1"/>
    <property type="molecule type" value="Genomic_DNA"/>
</dbReference>
<organism evidence="1">
    <name type="scientific">hydrothermal vent metagenome</name>
    <dbReference type="NCBI Taxonomy" id="652676"/>
    <lineage>
        <taxon>unclassified sequences</taxon>
        <taxon>metagenomes</taxon>
        <taxon>ecological metagenomes</taxon>
    </lineage>
</organism>
<name>A0A3B1BPR5_9ZZZZ</name>
<gene>
    <name evidence="1" type="ORF">MNBD_NITROSPINAE03-621</name>
</gene>
<evidence type="ECO:0000313" key="1">
    <source>
        <dbReference type="EMBL" id="VAX20326.1"/>
    </source>
</evidence>
<dbReference type="AlphaFoldDB" id="A0A3B1BPR5"/>
<dbReference type="Gene3D" id="3.10.129.10">
    <property type="entry name" value="Hotdog Thioesterase"/>
    <property type="match status" value="1"/>
</dbReference>
<dbReference type="InterPro" id="IPR029069">
    <property type="entry name" value="HotDog_dom_sf"/>
</dbReference>
<evidence type="ECO:0008006" key="2">
    <source>
        <dbReference type="Google" id="ProtNLM"/>
    </source>
</evidence>